<dbReference type="EMBL" id="JRPC02000010">
    <property type="protein sequence ID" value="TLE16024.1"/>
    <property type="molecule type" value="Genomic_DNA"/>
</dbReference>
<accession>A0A4U8UDR3</accession>
<organism evidence="2 3">
    <name type="scientific">Helicobacter apodemus</name>
    <dbReference type="NCBI Taxonomy" id="135569"/>
    <lineage>
        <taxon>Bacteria</taxon>
        <taxon>Pseudomonadati</taxon>
        <taxon>Campylobacterota</taxon>
        <taxon>Epsilonproteobacteria</taxon>
        <taxon>Campylobacterales</taxon>
        <taxon>Helicobacteraceae</taxon>
        <taxon>Helicobacter</taxon>
    </lineage>
</organism>
<dbReference type="InterPro" id="IPR013767">
    <property type="entry name" value="PAS_fold"/>
</dbReference>
<proteinExistence type="predicted"/>
<dbReference type="CDD" id="cd00130">
    <property type="entry name" value="PAS"/>
    <property type="match status" value="1"/>
</dbReference>
<evidence type="ECO:0000259" key="1">
    <source>
        <dbReference type="PROSITE" id="PS50112"/>
    </source>
</evidence>
<keyword evidence="3" id="KW-1185">Reference proteome</keyword>
<dbReference type="SUPFAM" id="SSF55785">
    <property type="entry name" value="PYP-like sensor domain (PAS domain)"/>
    <property type="match status" value="1"/>
</dbReference>
<dbReference type="RefSeq" id="WP_034553473.1">
    <property type="nucleotide sequence ID" value="NZ_JRPC02000010.1"/>
</dbReference>
<dbReference type="AlphaFoldDB" id="A0A4U8UDR3"/>
<name>A0A4U8UDR3_9HELI</name>
<dbReference type="InterPro" id="IPR000014">
    <property type="entry name" value="PAS"/>
</dbReference>
<dbReference type="Proteomes" id="UP000029920">
    <property type="component" value="Unassembled WGS sequence"/>
</dbReference>
<evidence type="ECO:0000313" key="2">
    <source>
        <dbReference type="EMBL" id="TLE16024.1"/>
    </source>
</evidence>
<dbReference type="PROSITE" id="PS50112">
    <property type="entry name" value="PAS"/>
    <property type="match status" value="1"/>
</dbReference>
<dbReference type="Pfam" id="PF00989">
    <property type="entry name" value="PAS"/>
    <property type="match status" value="1"/>
</dbReference>
<reference evidence="2 3" key="1">
    <citation type="journal article" date="2014" name="Genome Announc.">
        <title>Draft genome sequences of eight enterohepatic helicobacter species isolated from both laboratory and wild rodents.</title>
        <authorList>
            <person name="Sheh A."/>
            <person name="Shen Z."/>
            <person name="Fox J.G."/>
        </authorList>
    </citation>
    <scope>NUCLEOTIDE SEQUENCE [LARGE SCALE GENOMIC DNA]</scope>
    <source>
        <strain evidence="2 3">MIT-03-7007</strain>
    </source>
</reference>
<dbReference type="NCBIfam" id="TIGR00229">
    <property type="entry name" value="sensory_box"/>
    <property type="match status" value="1"/>
</dbReference>
<gene>
    <name evidence="2" type="ORF">LS72_004645</name>
</gene>
<sequence>MIDLGIELSNSTLITSKTDLQGRITYCNKDFIQYSGFSEQEVFGKPHNIVRHQDMPRVVFKTLWKYIRNGEEVFAFVKNKTKDKQYYWVLANVTPSLDANNNTIGYYSVRRKPNPKAIEKIIPLYAAMVAAEKTSLEASEALLNTILNEQNLPYNEWIFSMQENLA</sequence>
<protein>
    <submittedName>
        <fullName evidence="2">PAS domain-containing protein</fullName>
    </submittedName>
</protein>
<dbReference type="Gene3D" id="3.30.450.20">
    <property type="entry name" value="PAS domain"/>
    <property type="match status" value="1"/>
</dbReference>
<dbReference type="InterPro" id="IPR035965">
    <property type="entry name" value="PAS-like_dom_sf"/>
</dbReference>
<comment type="caution">
    <text evidence="2">The sequence shown here is derived from an EMBL/GenBank/DDBJ whole genome shotgun (WGS) entry which is preliminary data.</text>
</comment>
<dbReference type="GO" id="GO:0006355">
    <property type="term" value="P:regulation of DNA-templated transcription"/>
    <property type="evidence" value="ECO:0007669"/>
    <property type="project" value="InterPro"/>
</dbReference>
<evidence type="ECO:0000313" key="3">
    <source>
        <dbReference type="Proteomes" id="UP000029920"/>
    </source>
</evidence>
<feature type="domain" description="PAS" evidence="1">
    <location>
        <begin position="19"/>
        <end position="70"/>
    </location>
</feature>